<gene>
    <name evidence="2" type="ORF">GGQ61_002228</name>
</gene>
<dbReference type="RefSeq" id="WP_183772542.1">
    <property type="nucleotide sequence ID" value="NZ_JACIDK010000003.1"/>
</dbReference>
<evidence type="ECO:0000313" key="2">
    <source>
        <dbReference type="EMBL" id="MBB3891500.1"/>
    </source>
</evidence>
<keyword evidence="3" id="KW-1185">Reference proteome</keyword>
<evidence type="ECO:0000259" key="1">
    <source>
        <dbReference type="Pfam" id="PF01909"/>
    </source>
</evidence>
<name>A0A840A227_9CAUL</name>
<comment type="caution">
    <text evidence="2">The sequence shown here is derived from an EMBL/GenBank/DDBJ whole genome shotgun (WGS) entry which is preliminary data.</text>
</comment>
<evidence type="ECO:0000313" key="3">
    <source>
        <dbReference type="Proteomes" id="UP000530564"/>
    </source>
</evidence>
<dbReference type="InterPro" id="IPR002934">
    <property type="entry name" value="Polymerase_NTP_transf_dom"/>
</dbReference>
<keyword evidence="2" id="KW-0808">Transferase</keyword>
<feature type="domain" description="Polymerase nucleotidyl transferase" evidence="1">
    <location>
        <begin position="10"/>
        <end position="51"/>
    </location>
</feature>
<protein>
    <submittedName>
        <fullName evidence="2">Putative nucleotidyltransferase</fullName>
    </submittedName>
</protein>
<dbReference type="Proteomes" id="UP000530564">
    <property type="component" value="Unassembled WGS sequence"/>
</dbReference>
<dbReference type="CDD" id="cd05403">
    <property type="entry name" value="NT_KNTase_like"/>
    <property type="match status" value="1"/>
</dbReference>
<sequence length="262" mass="27744">MTEDQQTLLDQILAALAADGRVRSAWLSGSFGKGAGDAWSDVDLTVVVDGPDLAACLRDCAAGALGLPATVFSHLVHGRIFSGVTPGWSRFDLAFLTPAEFSGQDGAGLRRLLGETAAPPPRPAAPDSDAADRISRLAHEFLRVLGLSPACLGREEWLVGQQGVELLRGMLVELMLEANGVPRSARGAKRLNDFLHPAQRAALEALPVPAAERAALAAAQGEIARLFLAEARPLAQRLGVAWPEAFEAATRDHLRRELGLAI</sequence>
<proteinExistence type="predicted"/>
<accession>A0A840A227</accession>
<dbReference type="AlphaFoldDB" id="A0A840A227"/>
<dbReference type="Pfam" id="PF01909">
    <property type="entry name" value="NTP_transf_2"/>
    <property type="match status" value="1"/>
</dbReference>
<reference evidence="2 3" key="1">
    <citation type="submission" date="2020-08" db="EMBL/GenBank/DDBJ databases">
        <title>Genomic Encyclopedia of Type Strains, Phase IV (KMG-IV): sequencing the most valuable type-strain genomes for metagenomic binning, comparative biology and taxonomic classification.</title>
        <authorList>
            <person name="Goeker M."/>
        </authorList>
    </citation>
    <scope>NUCLEOTIDE SEQUENCE [LARGE SCALE GENOMIC DNA]</scope>
    <source>
        <strain evidence="2 3">DSM 21793</strain>
    </source>
</reference>
<dbReference type="Gene3D" id="3.30.460.10">
    <property type="entry name" value="Beta Polymerase, domain 2"/>
    <property type="match status" value="1"/>
</dbReference>
<dbReference type="SUPFAM" id="SSF81301">
    <property type="entry name" value="Nucleotidyltransferase"/>
    <property type="match status" value="1"/>
</dbReference>
<dbReference type="InterPro" id="IPR043519">
    <property type="entry name" value="NT_sf"/>
</dbReference>
<dbReference type="EMBL" id="JACIDK010000003">
    <property type="protein sequence ID" value="MBB3891500.1"/>
    <property type="molecule type" value="Genomic_DNA"/>
</dbReference>
<organism evidence="2 3">
    <name type="scientific">Phenylobacterium haematophilum</name>
    <dbReference type="NCBI Taxonomy" id="98513"/>
    <lineage>
        <taxon>Bacteria</taxon>
        <taxon>Pseudomonadati</taxon>
        <taxon>Pseudomonadota</taxon>
        <taxon>Alphaproteobacteria</taxon>
        <taxon>Caulobacterales</taxon>
        <taxon>Caulobacteraceae</taxon>
        <taxon>Phenylobacterium</taxon>
    </lineage>
</organism>
<dbReference type="GO" id="GO:0016779">
    <property type="term" value="F:nucleotidyltransferase activity"/>
    <property type="evidence" value="ECO:0007669"/>
    <property type="project" value="InterPro"/>
</dbReference>